<evidence type="ECO:0000259" key="10">
    <source>
        <dbReference type="Pfam" id="PF07730"/>
    </source>
</evidence>
<dbReference type="EMBL" id="JAAITS010000007">
    <property type="protein sequence ID" value="NSG84617.1"/>
    <property type="molecule type" value="Genomic_DNA"/>
</dbReference>
<dbReference type="GO" id="GO:0016301">
    <property type="term" value="F:kinase activity"/>
    <property type="evidence" value="ECO:0007669"/>
    <property type="project" value="UniProtKB-KW"/>
</dbReference>
<dbReference type="Pfam" id="PF07730">
    <property type="entry name" value="HisKA_3"/>
    <property type="match status" value="1"/>
</dbReference>
<dbReference type="EC" id="2.7.13.3" evidence="2"/>
<evidence type="ECO:0000313" key="12">
    <source>
        <dbReference type="Proteomes" id="UP001644719"/>
    </source>
</evidence>
<feature type="domain" description="Signal transduction histidine kinase subgroup 3 dimerisation and phosphoacceptor" evidence="10">
    <location>
        <begin position="90"/>
        <end position="153"/>
    </location>
</feature>
<evidence type="ECO:0000256" key="2">
    <source>
        <dbReference type="ARBA" id="ARBA00012438"/>
    </source>
</evidence>
<dbReference type="InterPro" id="IPR011712">
    <property type="entry name" value="Sig_transdc_His_kin_sub3_dim/P"/>
</dbReference>
<organism evidence="11 12">
    <name type="scientific">Blautia faecis</name>
    <dbReference type="NCBI Taxonomy" id="871665"/>
    <lineage>
        <taxon>Bacteria</taxon>
        <taxon>Bacillati</taxon>
        <taxon>Bacillota</taxon>
        <taxon>Clostridia</taxon>
        <taxon>Lachnospirales</taxon>
        <taxon>Lachnospiraceae</taxon>
        <taxon>Blautia</taxon>
    </lineage>
</organism>
<evidence type="ECO:0000256" key="9">
    <source>
        <dbReference type="SAM" id="Phobius"/>
    </source>
</evidence>
<keyword evidence="8" id="KW-0902">Two-component regulatory system</keyword>
<dbReference type="CDD" id="cd16917">
    <property type="entry name" value="HATPase_UhpB-NarQ-NarX-like"/>
    <property type="match status" value="1"/>
</dbReference>
<evidence type="ECO:0000256" key="7">
    <source>
        <dbReference type="ARBA" id="ARBA00022840"/>
    </source>
</evidence>
<dbReference type="PANTHER" id="PTHR24421">
    <property type="entry name" value="NITRATE/NITRITE SENSOR PROTEIN NARX-RELATED"/>
    <property type="match status" value="1"/>
</dbReference>
<keyword evidence="3" id="KW-0597">Phosphoprotein</keyword>
<evidence type="ECO:0000256" key="8">
    <source>
        <dbReference type="ARBA" id="ARBA00023012"/>
    </source>
</evidence>
<dbReference type="Gene3D" id="1.20.5.1930">
    <property type="match status" value="1"/>
</dbReference>
<proteinExistence type="predicted"/>
<evidence type="ECO:0000256" key="5">
    <source>
        <dbReference type="ARBA" id="ARBA00022741"/>
    </source>
</evidence>
<gene>
    <name evidence="11" type="ORF">G5B17_04030</name>
</gene>
<keyword evidence="9" id="KW-1133">Transmembrane helix</keyword>
<dbReference type="SUPFAM" id="SSF55874">
    <property type="entry name" value="ATPase domain of HSP90 chaperone/DNA topoisomerase II/histidine kinase"/>
    <property type="match status" value="1"/>
</dbReference>
<comment type="caution">
    <text evidence="11">The sequence shown here is derived from an EMBL/GenBank/DDBJ whole genome shotgun (WGS) entry which is preliminary data.</text>
</comment>
<keyword evidence="9" id="KW-0812">Transmembrane</keyword>
<evidence type="ECO:0000256" key="3">
    <source>
        <dbReference type="ARBA" id="ARBA00022553"/>
    </source>
</evidence>
<evidence type="ECO:0000313" key="11">
    <source>
        <dbReference type="EMBL" id="NSG84617.1"/>
    </source>
</evidence>
<evidence type="ECO:0000256" key="4">
    <source>
        <dbReference type="ARBA" id="ARBA00022679"/>
    </source>
</evidence>
<dbReference type="Gene3D" id="3.30.565.10">
    <property type="entry name" value="Histidine kinase-like ATPase, C-terminal domain"/>
    <property type="match status" value="1"/>
</dbReference>
<keyword evidence="5" id="KW-0547">Nucleotide-binding</keyword>
<sequence length="276" mass="31497">MRGLAAVAMLFFLWKIPESKVNMGLFALTGVFGFLLAFFMERNTAKRQSLEEELRRTQDDSKERSLLLSQKNKALQEKQDYEIYNATLKERNRIAREIHDNVGHVLSRSILMVGAAKTINKDPGMTAMLKNLEDSLNHAMNSIRNSVHDLHDEAVNLEEVEKSLVHEFTFCSVQMVYDMTREVPREVKYCFISITKEAFANIMKHSNATKVQLILREHPGLYQLCIEDNGTDAFYDPEKSGIGIVNMKERVNALGGTIQIFTDKGFRIFITIPKCG</sequence>
<dbReference type="InterPro" id="IPR050482">
    <property type="entry name" value="Sensor_HK_TwoCompSys"/>
</dbReference>
<feature type="transmembrane region" description="Helical" evidence="9">
    <location>
        <begin position="21"/>
        <end position="40"/>
    </location>
</feature>
<keyword evidence="9" id="KW-0472">Membrane</keyword>
<reference evidence="11 12" key="1">
    <citation type="journal article" date="2020" name="Cell Host Microbe">
        <title>Functional and Genomic Variation between Human-Derived Isolates of Lachnospiraceae Reveals Inter- and Intra-Species Diversity.</title>
        <authorList>
            <person name="Sorbara M.T."/>
            <person name="Littmann E.R."/>
            <person name="Fontana E."/>
            <person name="Moody T.U."/>
            <person name="Kohout C.E."/>
            <person name="Gjonbalaj M."/>
            <person name="Eaton V."/>
            <person name="Seok R."/>
            <person name="Leiner I.M."/>
            <person name="Pamer E.G."/>
        </authorList>
    </citation>
    <scope>NUCLEOTIDE SEQUENCE [LARGE SCALE GENOMIC DNA]</scope>
    <source>
        <strain evidence="11 12">MSK.17.74</strain>
    </source>
</reference>
<dbReference type="Proteomes" id="UP001644719">
    <property type="component" value="Unassembled WGS sequence"/>
</dbReference>
<keyword evidence="4" id="KW-0808">Transferase</keyword>
<dbReference type="InterPro" id="IPR036890">
    <property type="entry name" value="HATPase_C_sf"/>
</dbReference>
<comment type="catalytic activity">
    <reaction evidence="1">
        <text>ATP + protein L-histidine = ADP + protein N-phospho-L-histidine.</text>
        <dbReference type="EC" id="2.7.13.3"/>
    </reaction>
</comment>
<accession>A0ABX2H368</accession>
<keyword evidence="7" id="KW-0067">ATP-binding</keyword>
<keyword evidence="6 11" id="KW-0418">Kinase</keyword>
<protein>
    <recommendedName>
        <fullName evidence="2">histidine kinase</fullName>
        <ecNumber evidence="2">2.7.13.3</ecNumber>
    </recommendedName>
</protein>
<keyword evidence="12" id="KW-1185">Reference proteome</keyword>
<evidence type="ECO:0000256" key="1">
    <source>
        <dbReference type="ARBA" id="ARBA00000085"/>
    </source>
</evidence>
<name>A0ABX2H368_9FIRM</name>
<evidence type="ECO:0000256" key="6">
    <source>
        <dbReference type="ARBA" id="ARBA00022777"/>
    </source>
</evidence>
<dbReference type="PANTHER" id="PTHR24421:SF10">
    <property type="entry name" value="NITRATE_NITRITE SENSOR PROTEIN NARQ"/>
    <property type="match status" value="1"/>
</dbReference>